<organism evidence="2 3">
    <name type="scientific">Blattamonas nauphoetae</name>
    <dbReference type="NCBI Taxonomy" id="2049346"/>
    <lineage>
        <taxon>Eukaryota</taxon>
        <taxon>Metamonada</taxon>
        <taxon>Preaxostyla</taxon>
        <taxon>Oxymonadida</taxon>
        <taxon>Blattamonas</taxon>
    </lineage>
</organism>
<dbReference type="Proteomes" id="UP001281761">
    <property type="component" value="Unassembled WGS sequence"/>
</dbReference>
<keyword evidence="1" id="KW-0812">Transmembrane</keyword>
<evidence type="ECO:0000313" key="2">
    <source>
        <dbReference type="EMBL" id="KAK2949177.1"/>
    </source>
</evidence>
<reference evidence="2 3" key="1">
    <citation type="journal article" date="2022" name="bioRxiv">
        <title>Genomics of Preaxostyla Flagellates Illuminates Evolutionary Transitions and the Path Towards Mitochondrial Loss.</title>
        <authorList>
            <person name="Novak L.V.F."/>
            <person name="Treitli S.C."/>
            <person name="Pyrih J."/>
            <person name="Halakuc P."/>
            <person name="Pipaliya S.V."/>
            <person name="Vacek V."/>
            <person name="Brzon O."/>
            <person name="Soukal P."/>
            <person name="Eme L."/>
            <person name="Dacks J.B."/>
            <person name="Karnkowska A."/>
            <person name="Elias M."/>
            <person name="Hampl V."/>
        </authorList>
    </citation>
    <scope>NUCLEOTIDE SEQUENCE [LARGE SCALE GENOMIC DNA]</scope>
    <source>
        <strain evidence="2">NAU3</strain>
        <tissue evidence="2">Gut</tissue>
    </source>
</reference>
<sequence>MKNLRVAKIGSAPILNLLLFSNHHLTHPTKASGNVSSIAQDVEGDREEKQSRQFQPKFAQMPLICRVRPKTDSTNGGRSALITKLVHQSLTLLLPFCVSVFVKETKNSVFKPGNEDTVSMSIIQACSSSLPSTTALTNTPESDVGCRQFRFTLLHYLLAFVFALISDHARVKTSSSSSPSYADQSHNALSHLSSSFITSQAIIPSLLFVAVLHLLSFLSFSAVWDDAVQSQTFLDLNAAVSYDGQHTKIFRTCYSFFEQNRHSAVADRRDKTDEPQVKGREELGAVQILDQRVKETLHMEIVKRGCKLEKVRKQNEEKD</sequence>
<keyword evidence="1" id="KW-0472">Membrane</keyword>
<feature type="transmembrane region" description="Helical" evidence="1">
    <location>
        <begin position="153"/>
        <end position="171"/>
    </location>
</feature>
<evidence type="ECO:0000313" key="3">
    <source>
        <dbReference type="Proteomes" id="UP001281761"/>
    </source>
</evidence>
<comment type="caution">
    <text evidence="2">The sequence shown here is derived from an EMBL/GenBank/DDBJ whole genome shotgun (WGS) entry which is preliminary data.</text>
</comment>
<gene>
    <name evidence="2" type="ORF">BLNAU_15903</name>
</gene>
<keyword evidence="3" id="KW-1185">Reference proteome</keyword>
<dbReference type="EMBL" id="JARBJD010000161">
    <property type="protein sequence ID" value="KAK2949177.1"/>
    <property type="molecule type" value="Genomic_DNA"/>
</dbReference>
<proteinExistence type="predicted"/>
<feature type="transmembrane region" description="Helical" evidence="1">
    <location>
        <begin position="201"/>
        <end position="224"/>
    </location>
</feature>
<evidence type="ECO:0000256" key="1">
    <source>
        <dbReference type="SAM" id="Phobius"/>
    </source>
</evidence>
<name>A0ABQ9X9F6_9EUKA</name>
<accession>A0ABQ9X9F6</accession>
<protein>
    <submittedName>
        <fullName evidence="2">Uncharacterized protein</fullName>
    </submittedName>
</protein>
<keyword evidence="1" id="KW-1133">Transmembrane helix</keyword>